<feature type="signal peptide" evidence="1">
    <location>
        <begin position="1"/>
        <end position="24"/>
    </location>
</feature>
<keyword evidence="1" id="KW-0732">Signal</keyword>
<proteinExistence type="predicted"/>
<evidence type="ECO:0000313" key="5">
    <source>
        <dbReference type="Proteomes" id="UP001245370"/>
    </source>
</evidence>
<accession>A0A9W6CSE0</accession>
<feature type="chain" id="PRO_5040837620" description="DUF992 domain-containing protein" evidence="1">
    <location>
        <begin position="25"/>
        <end position="176"/>
    </location>
</feature>
<dbReference type="AlphaFoldDB" id="A0A9W6CSE0"/>
<reference evidence="3 5" key="2">
    <citation type="submission" date="2023-07" db="EMBL/GenBank/DDBJ databases">
        <title>Genomic Encyclopedia of Type Strains, Phase IV (KMG-IV): sequencing the most valuable type-strain genomes for metagenomic binning, comparative biology and taxonomic classification.</title>
        <authorList>
            <person name="Goeker M."/>
        </authorList>
    </citation>
    <scope>NUCLEOTIDE SEQUENCE [LARGE SCALE GENOMIC DNA]</scope>
    <source>
        <strain evidence="3 5">DSM 338</strain>
    </source>
</reference>
<keyword evidence="5" id="KW-1185">Reference proteome</keyword>
<dbReference type="InterPro" id="IPR009333">
    <property type="entry name" value="DUF992"/>
</dbReference>
<dbReference type="RefSeq" id="WP_169123621.1">
    <property type="nucleotide sequence ID" value="NZ_BSDO01000007.1"/>
</dbReference>
<dbReference type="GeneID" id="95764934"/>
<dbReference type="EMBL" id="BSDO01000007">
    <property type="protein sequence ID" value="GLI24489.1"/>
    <property type="molecule type" value="Genomic_DNA"/>
</dbReference>
<reference evidence="2" key="1">
    <citation type="submission" date="2022-12" db="EMBL/GenBank/DDBJ databases">
        <title>Reference genome sequencing for broad-spectrum identification of bacterial and archaeal isolates by mass spectrometry.</title>
        <authorList>
            <person name="Sekiguchi Y."/>
            <person name="Tourlousse D.M."/>
        </authorList>
    </citation>
    <scope>NUCLEOTIDE SEQUENCE</scope>
    <source>
        <strain evidence="2">301</strain>
    </source>
</reference>
<evidence type="ECO:0000313" key="4">
    <source>
        <dbReference type="Proteomes" id="UP001144397"/>
    </source>
</evidence>
<evidence type="ECO:0000313" key="2">
    <source>
        <dbReference type="EMBL" id="GLI24489.1"/>
    </source>
</evidence>
<evidence type="ECO:0000256" key="1">
    <source>
        <dbReference type="SAM" id="SignalP"/>
    </source>
</evidence>
<dbReference type="EMBL" id="JAVDPY010000014">
    <property type="protein sequence ID" value="MDR6336652.1"/>
    <property type="molecule type" value="Genomic_DNA"/>
</dbReference>
<evidence type="ECO:0000313" key="3">
    <source>
        <dbReference type="EMBL" id="MDR6336652.1"/>
    </source>
</evidence>
<dbReference type="Proteomes" id="UP001144397">
    <property type="component" value="Unassembled WGS sequence"/>
</dbReference>
<comment type="caution">
    <text evidence="2">The sequence shown here is derived from an EMBL/GenBank/DDBJ whole genome shotgun (WGS) entry which is preliminary data.</text>
</comment>
<dbReference type="Pfam" id="PF06186">
    <property type="entry name" value="DUF992"/>
    <property type="match status" value="1"/>
</dbReference>
<protein>
    <recommendedName>
        <fullName evidence="6">DUF992 domain-containing protein</fullName>
    </recommendedName>
</protein>
<name>A0A9W6CSE0_XANFL</name>
<dbReference type="Proteomes" id="UP001245370">
    <property type="component" value="Unassembled WGS sequence"/>
</dbReference>
<sequence length="176" mass="17649">MRATIAAAVLAVSTVLAAAVPASAQPLPPVQLPPPPTGPLVQSGMLVCKVAPSIGFVIGSMREAACEFRDNAAQPYVVLSRYKGTISRFGIDLGVLAADTLAWAVFAPTARPNPSDIAGSYIGVSADAAWTIGAGANVLLGGSSNQIALQTVSVEGMVGADVAAGIADLTLVLLPN</sequence>
<organism evidence="2 4">
    <name type="scientific">Xanthobacter flavus</name>
    <dbReference type="NCBI Taxonomy" id="281"/>
    <lineage>
        <taxon>Bacteria</taxon>
        <taxon>Pseudomonadati</taxon>
        <taxon>Pseudomonadota</taxon>
        <taxon>Alphaproteobacteria</taxon>
        <taxon>Hyphomicrobiales</taxon>
        <taxon>Xanthobacteraceae</taxon>
        <taxon>Xanthobacter</taxon>
    </lineage>
</organism>
<gene>
    <name evidence="3" type="ORF">GGQ86_005155</name>
    <name evidence="2" type="ORF">XFLAVUS301_41630</name>
</gene>
<evidence type="ECO:0008006" key="6">
    <source>
        <dbReference type="Google" id="ProtNLM"/>
    </source>
</evidence>